<comment type="caution">
    <text evidence="2">The sequence shown here is derived from an EMBL/GenBank/DDBJ whole genome shotgun (WGS) entry which is preliminary data.</text>
</comment>
<protein>
    <submittedName>
        <fullName evidence="2">Uncharacterized protein</fullName>
    </submittedName>
</protein>
<sequence>MAEQGAMTSPQATVSGWVLQYTCSLCFMAALIACKVVHSLQMTGAHSDVSFQACFVCAYMLIYPFAFMNVNILPVISSGQGDFGVIQGIRNTTPPFPPPPPLPVLPLLLISFLSLSPKRNDSPALLSLLKNR</sequence>
<keyword evidence="3" id="KW-1185">Reference proteome</keyword>
<organism evidence="2 3">
    <name type="scientific">Pleuronectes platessa</name>
    <name type="common">European plaice</name>
    <dbReference type="NCBI Taxonomy" id="8262"/>
    <lineage>
        <taxon>Eukaryota</taxon>
        <taxon>Metazoa</taxon>
        <taxon>Chordata</taxon>
        <taxon>Craniata</taxon>
        <taxon>Vertebrata</taxon>
        <taxon>Euteleostomi</taxon>
        <taxon>Actinopterygii</taxon>
        <taxon>Neopterygii</taxon>
        <taxon>Teleostei</taxon>
        <taxon>Neoteleostei</taxon>
        <taxon>Acanthomorphata</taxon>
        <taxon>Carangaria</taxon>
        <taxon>Pleuronectiformes</taxon>
        <taxon>Pleuronectoidei</taxon>
        <taxon>Pleuronectidae</taxon>
        <taxon>Pleuronectes</taxon>
    </lineage>
</organism>
<evidence type="ECO:0000313" key="2">
    <source>
        <dbReference type="EMBL" id="CAB1423495.1"/>
    </source>
</evidence>
<evidence type="ECO:0000256" key="1">
    <source>
        <dbReference type="SAM" id="Phobius"/>
    </source>
</evidence>
<dbReference type="Proteomes" id="UP001153269">
    <property type="component" value="Unassembled WGS sequence"/>
</dbReference>
<accession>A0A9N7Y9P7</accession>
<proteinExistence type="predicted"/>
<dbReference type="EMBL" id="CADEAL010000659">
    <property type="protein sequence ID" value="CAB1423495.1"/>
    <property type="molecule type" value="Genomic_DNA"/>
</dbReference>
<gene>
    <name evidence="2" type="ORF">PLEPLA_LOCUS11415</name>
</gene>
<dbReference type="AlphaFoldDB" id="A0A9N7Y9P7"/>
<keyword evidence="1" id="KW-0472">Membrane</keyword>
<keyword evidence="1" id="KW-1133">Transmembrane helix</keyword>
<feature type="transmembrane region" description="Helical" evidence="1">
    <location>
        <begin position="17"/>
        <end position="37"/>
    </location>
</feature>
<reference evidence="2" key="1">
    <citation type="submission" date="2020-03" db="EMBL/GenBank/DDBJ databases">
        <authorList>
            <person name="Weist P."/>
        </authorList>
    </citation>
    <scope>NUCLEOTIDE SEQUENCE</scope>
</reference>
<feature type="transmembrane region" description="Helical" evidence="1">
    <location>
        <begin position="49"/>
        <end position="68"/>
    </location>
</feature>
<evidence type="ECO:0000313" key="3">
    <source>
        <dbReference type="Proteomes" id="UP001153269"/>
    </source>
</evidence>
<keyword evidence="1" id="KW-0812">Transmembrane</keyword>
<name>A0A9N7Y9P7_PLEPL</name>